<evidence type="ECO:0000313" key="2">
    <source>
        <dbReference type="EMBL" id="RSN73915.1"/>
    </source>
</evidence>
<evidence type="ECO:0000256" key="1">
    <source>
        <dbReference type="SAM" id="Phobius"/>
    </source>
</evidence>
<comment type="caution">
    <text evidence="2">The sequence shown here is derived from an EMBL/GenBank/DDBJ whole genome shotgun (WGS) entry which is preliminary data.</text>
</comment>
<feature type="non-terminal residue" evidence="2">
    <location>
        <position position="79"/>
    </location>
</feature>
<evidence type="ECO:0000313" key="3">
    <source>
        <dbReference type="Proteomes" id="UP000277582"/>
    </source>
</evidence>
<feature type="transmembrane region" description="Helical" evidence="1">
    <location>
        <begin position="61"/>
        <end position="78"/>
    </location>
</feature>
<gene>
    <name evidence="2" type="ORF">D6D85_09165</name>
</gene>
<keyword evidence="1" id="KW-0812">Transmembrane</keyword>
<dbReference type="AlphaFoldDB" id="A0A3R9PHT0"/>
<sequence>MKAIVLYLVVAASPLLRTKRACTAASDIILLMFSLISSDFLSSFLLFLVPISTLYAGRNGIKLLAVFTIFQLYAIIISS</sequence>
<feature type="transmembrane region" description="Helical" evidence="1">
    <location>
        <begin position="28"/>
        <end position="49"/>
    </location>
</feature>
<dbReference type="Proteomes" id="UP000277582">
    <property type="component" value="Unassembled WGS sequence"/>
</dbReference>
<reference evidence="2 3" key="1">
    <citation type="submission" date="2018-10" db="EMBL/GenBank/DDBJ databases">
        <title>Co-occurring genomic capacity for anaerobic methane metabolism and dissimilatory sulfite reduction discovered in the Korarchaeota.</title>
        <authorList>
            <person name="Mckay L.J."/>
            <person name="Dlakic M."/>
            <person name="Fields M.W."/>
            <person name="Delmont T.O."/>
            <person name="Eren A.M."/>
            <person name="Jay Z.J."/>
            <person name="Klingelsmith K.B."/>
            <person name="Rusch D.B."/>
            <person name="Inskeep W.P."/>
        </authorList>
    </citation>
    <scope>NUCLEOTIDE SEQUENCE [LARGE SCALE GENOMIC DNA]</scope>
    <source>
        <strain evidence="2 3">MDKW</strain>
    </source>
</reference>
<dbReference type="EMBL" id="RCOS01000106">
    <property type="protein sequence ID" value="RSN73915.1"/>
    <property type="molecule type" value="Genomic_DNA"/>
</dbReference>
<keyword evidence="1" id="KW-0472">Membrane</keyword>
<proteinExistence type="predicted"/>
<accession>A0A3R9PHT0</accession>
<keyword evidence="3" id="KW-1185">Reference proteome</keyword>
<protein>
    <submittedName>
        <fullName evidence="2">Uncharacterized protein</fullName>
    </submittedName>
</protein>
<dbReference type="RefSeq" id="WP_161969792.1">
    <property type="nucleotide sequence ID" value="NZ_RCOS01000106.1"/>
</dbReference>
<organism evidence="2 3">
    <name type="scientific">Candidatus Methanodesulfokora washburnensis</name>
    <dbReference type="NCBI Taxonomy" id="2478471"/>
    <lineage>
        <taxon>Archaea</taxon>
        <taxon>Thermoproteota</taxon>
        <taxon>Candidatus Korarchaeia</taxon>
        <taxon>Candidatus Korarchaeia incertae sedis</taxon>
        <taxon>Candidatus Methanodesulfokora</taxon>
    </lineage>
</organism>
<keyword evidence="1" id="KW-1133">Transmembrane helix</keyword>
<name>A0A3R9PHT0_9CREN</name>